<comment type="caution">
    <text evidence="1">The sequence shown here is derived from an EMBL/GenBank/DDBJ whole genome shotgun (WGS) entry which is preliminary data.</text>
</comment>
<evidence type="ECO:0000313" key="2">
    <source>
        <dbReference type="Proteomes" id="UP000772434"/>
    </source>
</evidence>
<proteinExistence type="predicted"/>
<gene>
    <name evidence="1" type="ORF">BDP27DRAFT_1326822</name>
</gene>
<keyword evidence="2" id="KW-1185">Reference proteome</keyword>
<sequence>MTTVQIRSPHIPYETVESFWVTAGHALERIFDSPDTPVDVKTYSSVYSKCLSRFLA</sequence>
<dbReference type="AlphaFoldDB" id="A0A9P5PUE8"/>
<dbReference type="EMBL" id="JADNRY010000058">
    <property type="protein sequence ID" value="KAF9068712.1"/>
    <property type="molecule type" value="Genomic_DNA"/>
</dbReference>
<protein>
    <submittedName>
        <fullName evidence="1">Uncharacterized protein</fullName>
    </submittedName>
</protein>
<name>A0A9P5PUE8_9AGAR</name>
<organism evidence="1 2">
    <name type="scientific">Rhodocollybia butyracea</name>
    <dbReference type="NCBI Taxonomy" id="206335"/>
    <lineage>
        <taxon>Eukaryota</taxon>
        <taxon>Fungi</taxon>
        <taxon>Dikarya</taxon>
        <taxon>Basidiomycota</taxon>
        <taxon>Agaricomycotina</taxon>
        <taxon>Agaricomycetes</taxon>
        <taxon>Agaricomycetidae</taxon>
        <taxon>Agaricales</taxon>
        <taxon>Marasmiineae</taxon>
        <taxon>Omphalotaceae</taxon>
        <taxon>Rhodocollybia</taxon>
    </lineage>
</organism>
<reference evidence="1" key="1">
    <citation type="submission" date="2020-11" db="EMBL/GenBank/DDBJ databases">
        <authorList>
            <consortium name="DOE Joint Genome Institute"/>
            <person name="Ahrendt S."/>
            <person name="Riley R."/>
            <person name="Andreopoulos W."/>
            <person name="Labutti K."/>
            <person name="Pangilinan J."/>
            <person name="Ruiz-Duenas F.J."/>
            <person name="Barrasa J.M."/>
            <person name="Sanchez-Garcia M."/>
            <person name="Camarero S."/>
            <person name="Miyauchi S."/>
            <person name="Serrano A."/>
            <person name="Linde D."/>
            <person name="Babiker R."/>
            <person name="Drula E."/>
            <person name="Ayuso-Fernandez I."/>
            <person name="Pacheco R."/>
            <person name="Padilla G."/>
            <person name="Ferreira P."/>
            <person name="Barriuso J."/>
            <person name="Kellner H."/>
            <person name="Castanera R."/>
            <person name="Alfaro M."/>
            <person name="Ramirez L."/>
            <person name="Pisabarro A.G."/>
            <person name="Kuo A."/>
            <person name="Tritt A."/>
            <person name="Lipzen A."/>
            <person name="He G."/>
            <person name="Yan M."/>
            <person name="Ng V."/>
            <person name="Cullen D."/>
            <person name="Martin F."/>
            <person name="Rosso M.-N."/>
            <person name="Henrissat B."/>
            <person name="Hibbett D."/>
            <person name="Martinez A.T."/>
            <person name="Grigoriev I.V."/>
        </authorList>
    </citation>
    <scope>NUCLEOTIDE SEQUENCE</scope>
    <source>
        <strain evidence="1">AH 40177</strain>
    </source>
</reference>
<evidence type="ECO:0000313" key="1">
    <source>
        <dbReference type="EMBL" id="KAF9068712.1"/>
    </source>
</evidence>
<dbReference type="Proteomes" id="UP000772434">
    <property type="component" value="Unassembled WGS sequence"/>
</dbReference>
<accession>A0A9P5PUE8</accession>